<dbReference type="SUPFAM" id="SSF54523">
    <property type="entry name" value="Pili subunits"/>
    <property type="match status" value="1"/>
</dbReference>
<keyword evidence="2" id="KW-1185">Reference proteome</keyword>
<dbReference type="Proteomes" id="UP001165384">
    <property type="component" value="Unassembled WGS sequence"/>
</dbReference>
<organism evidence="1 2">
    <name type="scientific">Dechloromonas hankyongensis</name>
    <dbReference type="NCBI Taxonomy" id="2908002"/>
    <lineage>
        <taxon>Bacteria</taxon>
        <taxon>Pseudomonadati</taxon>
        <taxon>Pseudomonadota</taxon>
        <taxon>Betaproteobacteria</taxon>
        <taxon>Rhodocyclales</taxon>
        <taxon>Azonexaceae</taxon>
        <taxon>Dechloromonas</taxon>
    </lineage>
</organism>
<proteinExistence type="predicted"/>
<accession>A0ABS9K0S3</accession>
<evidence type="ECO:0000313" key="2">
    <source>
        <dbReference type="Proteomes" id="UP001165384"/>
    </source>
</evidence>
<evidence type="ECO:0000313" key="1">
    <source>
        <dbReference type="EMBL" id="MCG2576761.1"/>
    </source>
</evidence>
<name>A0ABS9K0S3_9RHOO</name>
<comment type="caution">
    <text evidence="1">The sequence shown here is derived from an EMBL/GenBank/DDBJ whole genome shotgun (WGS) entry which is preliminary data.</text>
</comment>
<dbReference type="EMBL" id="JAKLTN010000001">
    <property type="protein sequence ID" value="MCG2576761.1"/>
    <property type="molecule type" value="Genomic_DNA"/>
</dbReference>
<sequence length="142" mass="15867">MRRYYEFAIVVTLIGALALLLLGALDSVRDDMEEAIVQSEAANLRLGLVEVLTHRAAFGGNLPQSNNPVDWVASKPTNYLGEFDTVPDARSAWYFDRQTGELVYCFHSGNRARFRLGRGGKDVDGRIVISGISLQRLDKRHE</sequence>
<reference evidence="1" key="1">
    <citation type="submission" date="2022-01" db="EMBL/GenBank/DDBJ databases">
        <authorList>
            <person name="Jo J.-H."/>
            <person name="Im W.-T."/>
        </authorList>
    </citation>
    <scope>NUCLEOTIDE SEQUENCE</scope>
    <source>
        <strain evidence="1">XY25</strain>
    </source>
</reference>
<gene>
    <name evidence="1" type="ORF">LZ012_07110</name>
</gene>
<dbReference type="InterPro" id="IPR045584">
    <property type="entry name" value="Pilin-like"/>
</dbReference>
<evidence type="ECO:0008006" key="3">
    <source>
        <dbReference type="Google" id="ProtNLM"/>
    </source>
</evidence>
<dbReference type="RefSeq" id="WP_275709027.1">
    <property type="nucleotide sequence ID" value="NZ_JAKLTN010000001.1"/>
</dbReference>
<protein>
    <recommendedName>
        <fullName evidence="3">Type II secretion system protein GspG C-terminal domain-containing protein</fullName>
    </recommendedName>
</protein>